<feature type="region of interest" description="Disordered" evidence="4">
    <location>
        <begin position="32"/>
        <end position="91"/>
    </location>
</feature>
<keyword evidence="8" id="KW-1185">Reference proteome</keyword>
<evidence type="ECO:0000256" key="3">
    <source>
        <dbReference type="ARBA" id="ARBA00023295"/>
    </source>
</evidence>
<dbReference type="SUPFAM" id="SSF49899">
    <property type="entry name" value="Concanavalin A-like lectins/glucanases"/>
    <property type="match status" value="1"/>
</dbReference>
<comment type="caution">
    <text evidence="7">The sequence shown here is derived from an EMBL/GenBank/DDBJ whole genome shotgun (WGS) entry which is preliminary data.</text>
</comment>
<dbReference type="InterPro" id="IPR013320">
    <property type="entry name" value="ConA-like_dom_sf"/>
</dbReference>
<dbReference type="Gene3D" id="2.60.120.200">
    <property type="match status" value="1"/>
</dbReference>
<dbReference type="PANTHER" id="PTHR10963:SF22">
    <property type="entry name" value="GLYCOSIDASE CRH2-RELATED"/>
    <property type="match status" value="1"/>
</dbReference>
<dbReference type="PROSITE" id="PS51762">
    <property type="entry name" value="GH16_2"/>
    <property type="match status" value="1"/>
</dbReference>
<dbReference type="EMBL" id="BAABIC010000009">
    <property type="protein sequence ID" value="GAA4691622.1"/>
    <property type="molecule type" value="Genomic_DNA"/>
</dbReference>
<keyword evidence="2" id="KW-0378">Hydrolase</keyword>
<gene>
    <name evidence="7" type="ORF">GCM10023215_30730</name>
</gene>
<feature type="domain" description="GH16" evidence="6">
    <location>
        <begin position="85"/>
        <end position="282"/>
    </location>
</feature>
<dbReference type="InterPro" id="IPR050546">
    <property type="entry name" value="Glycosyl_Hydrlase_16"/>
</dbReference>
<proteinExistence type="predicted"/>
<organism evidence="7 8">
    <name type="scientific">Pseudonocardia yuanmonensis</name>
    <dbReference type="NCBI Taxonomy" id="1095914"/>
    <lineage>
        <taxon>Bacteria</taxon>
        <taxon>Bacillati</taxon>
        <taxon>Actinomycetota</taxon>
        <taxon>Actinomycetes</taxon>
        <taxon>Pseudonocardiales</taxon>
        <taxon>Pseudonocardiaceae</taxon>
        <taxon>Pseudonocardia</taxon>
    </lineage>
</organism>
<dbReference type="CDD" id="cd00413">
    <property type="entry name" value="Glyco_hydrolase_16"/>
    <property type="match status" value="1"/>
</dbReference>
<name>A0ABP8WPX3_9PSEU</name>
<accession>A0ABP8WPX3</accession>
<dbReference type="PROSITE" id="PS51257">
    <property type="entry name" value="PROKAR_LIPOPROTEIN"/>
    <property type="match status" value="1"/>
</dbReference>
<dbReference type="Pfam" id="PF00722">
    <property type="entry name" value="Glyco_hydro_16"/>
    <property type="match status" value="1"/>
</dbReference>
<reference evidence="8" key="1">
    <citation type="journal article" date="2019" name="Int. J. Syst. Evol. Microbiol.">
        <title>The Global Catalogue of Microorganisms (GCM) 10K type strain sequencing project: providing services to taxonomists for standard genome sequencing and annotation.</title>
        <authorList>
            <consortium name="The Broad Institute Genomics Platform"/>
            <consortium name="The Broad Institute Genome Sequencing Center for Infectious Disease"/>
            <person name="Wu L."/>
            <person name="Ma J."/>
        </authorList>
    </citation>
    <scope>NUCLEOTIDE SEQUENCE [LARGE SCALE GENOMIC DNA]</scope>
    <source>
        <strain evidence="8">JCM 18055</strain>
    </source>
</reference>
<evidence type="ECO:0000313" key="7">
    <source>
        <dbReference type="EMBL" id="GAA4691622.1"/>
    </source>
</evidence>
<feature type="compositionally biased region" description="Low complexity" evidence="4">
    <location>
        <begin position="32"/>
        <end position="57"/>
    </location>
</feature>
<evidence type="ECO:0000256" key="4">
    <source>
        <dbReference type="SAM" id="MobiDB-lite"/>
    </source>
</evidence>
<feature type="region of interest" description="Disordered" evidence="4">
    <location>
        <begin position="282"/>
        <end position="328"/>
    </location>
</feature>
<feature type="compositionally biased region" description="Polar residues" evidence="4">
    <location>
        <begin position="308"/>
        <end position="317"/>
    </location>
</feature>
<evidence type="ECO:0000313" key="8">
    <source>
        <dbReference type="Proteomes" id="UP001500325"/>
    </source>
</evidence>
<keyword evidence="3" id="KW-0326">Glycosidase</keyword>
<dbReference type="InterPro" id="IPR000757">
    <property type="entry name" value="Beta-glucanase-like"/>
</dbReference>
<evidence type="ECO:0000256" key="5">
    <source>
        <dbReference type="SAM" id="SignalP"/>
    </source>
</evidence>
<keyword evidence="1 5" id="KW-0732">Signal</keyword>
<feature type="signal peptide" evidence="5">
    <location>
        <begin position="1"/>
        <end position="32"/>
    </location>
</feature>
<sequence>MLAMRTSGLVRALAVALSGGVLLALTACPAHASQVGPQGPQQGTPSAGASAQAPASQDFSSQGPSSLCPRTAADTLGWGTPTRQSDFDGTALPPDWHPYGPEPGHDEKGIRTPDAITVANGQVTVTGDERGTTGAMSWHPGQRYGRWEVCVKSDPGTGGYHPVILLWPVKEDWPVGGEIDWMEISADDRQSTDFFLHYGADNSQESGSVRHDATEWSAYALEWTPQRMTAYLDGKEWYSTTETSHFPPAAMNMTVQLDHFPPSFGRTAMHLDWARQWALPESEPAELSLAPGAPATGQPDLHPDRTPQPVSQQQDQPGSDEPERPRGR</sequence>
<evidence type="ECO:0000256" key="1">
    <source>
        <dbReference type="ARBA" id="ARBA00022729"/>
    </source>
</evidence>
<dbReference type="Proteomes" id="UP001500325">
    <property type="component" value="Unassembled WGS sequence"/>
</dbReference>
<protein>
    <recommendedName>
        <fullName evidence="6">GH16 domain-containing protein</fullName>
    </recommendedName>
</protein>
<evidence type="ECO:0000256" key="2">
    <source>
        <dbReference type="ARBA" id="ARBA00022801"/>
    </source>
</evidence>
<dbReference type="PANTHER" id="PTHR10963">
    <property type="entry name" value="GLYCOSYL HYDROLASE-RELATED"/>
    <property type="match status" value="1"/>
</dbReference>
<feature type="chain" id="PRO_5045552399" description="GH16 domain-containing protein" evidence="5">
    <location>
        <begin position="33"/>
        <end position="328"/>
    </location>
</feature>
<evidence type="ECO:0000259" key="6">
    <source>
        <dbReference type="PROSITE" id="PS51762"/>
    </source>
</evidence>